<dbReference type="OrthoDB" id="565380at2"/>
<dbReference type="EMBL" id="PGVD01000028">
    <property type="protein sequence ID" value="PLR97204.1"/>
    <property type="molecule type" value="Genomic_DNA"/>
</dbReference>
<reference evidence="1 3" key="1">
    <citation type="submission" date="2017-11" db="EMBL/GenBank/DDBJ databases">
        <title>Comparitive Functional Genomics of Dry Heat Resistant strains isolated from the Viking Spacecraft.</title>
        <authorList>
            <person name="Seuylemezian A."/>
            <person name="Cooper K."/>
            <person name="Vaishampayan P."/>
        </authorList>
    </citation>
    <scope>NUCLEOTIDE SEQUENCE [LARGE SCALE GENOMIC DNA]</scope>
    <source>
        <strain evidence="1 3">M4.6</strain>
    </source>
</reference>
<accession>A0A2N5GMH9</accession>
<proteinExistence type="predicted"/>
<dbReference type="Proteomes" id="UP000234951">
    <property type="component" value="Unassembled WGS sequence"/>
</dbReference>
<dbReference type="AlphaFoldDB" id="A0A2N5GMH9"/>
<evidence type="ECO:0000313" key="2">
    <source>
        <dbReference type="EMBL" id="PLR97204.1"/>
    </source>
</evidence>
<gene>
    <name evidence="1" type="ORF">CU635_11175</name>
    <name evidence="2" type="ORF">CVD25_10025</name>
</gene>
<evidence type="ECO:0000313" key="4">
    <source>
        <dbReference type="Proteomes" id="UP000235114"/>
    </source>
</evidence>
<sequence length="81" mass="8879">MGWLFFGIALVSIVAILINGYADDSEPVDNNLYSFKSSDHDCGDFATQEDAQLFYEASGGPDEDPHDLDRDGDGMACDWNP</sequence>
<reference evidence="2 4" key="2">
    <citation type="submission" date="2017-12" db="EMBL/GenBank/DDBJ databases">
        <title>Comparative Functional Genomics of Dry Heat Resistant strains isolated from the Viking Spacecraft.</title>
        <authorList>
            <person name="Seuylemezian A."/>
            <person name="Cooper K."/>
            <person name="Vaishampayan P."/>
        </authorList>
    </citation>
    <scope>NUCLEOTIDE SEQUENCE [LARGE SCALE GENOMIC DNA]</scope>
    <source>
        <strain evidence="2 4">ATCC 29669</strain>
    </source>
</reference>
<evidence type="ECO:0000313" key="3">
    <source>
        <dbReference type="Proteomes" id="UP000234951"/>
    </source>
</evidence>
<dbReference type="Proteomes" id="UP000235114">
    <property type="component" value="Unassembled WGS sequence"/>
</dbReference>
<comment type="caution">
    <text evidence="1">The sequence shown here is derived from an EMBL/GenBank/DDBJ whole genome shotgun (WGS) entry which is preliminary data.</text>
</comment>
<keyword evidence="4" id="KW-1185">Reference proteome</keyword>
<protein>
    <submittedName>
        <fullName evidence="1">Uncharacterized protein</fullName>
    </submittedName>
</protein>
<dbReference type="EMBL" id="PGVA01000024">
    <property type="protein sequence ID" value="PLR83056.1"/>
    <property type="molecule type" value="Genomic_DNA"/>
</dbReference>
<organism evidence="1 3">
    <name type="scientific">Bacillus canaveralius</name>
    <dbReference type="NCBI Taxonomy" id="1403243"/>
    <lineage>
        <taxon>Bacteria</taxon>
        <taxon>Bacillati</taxon>
        <taxon>Bacillota</taxon>
        <taxon>Bacilli</taxon>
        <taxon>Bacillales</taxon>
        <taxon>Bacillaceae</taxon>
        <taxon>Bacillus</taxon>
    </lineage>
</organism>
<name>A0A2N5GMH9_9BACI</name>
<evidence type="ECO:0000313" key="1">
    <source>
        <dbReference type="EMBL" id="PLR83056.1"/>
    </source>
</evidence>